<sequence length="218" mass="22845">MNFTFLRTGAKAVLPLAMVALLSACASTPSTTMSAGDRAAIKTVKINPAVQLPEKMYYQGRGQALAMIAGPIGAVIGASAAAGPSGQLVAKMADSKISVPDILKTEFRRAAEGSGLTVVDPAAASDAEVTLQVNAYGLSQSNGFSSLYPMMNVSAVMKKSDGTIAWQKTDFASPLNSDNKVGKEFDDYMQDPELLRNAMTTISSIVSKMLADDLKKAQ</sequence>
<keyword evidence="3" id="KW-1185">Reference proteome</keyword>
<evidence type="ECO:0008006" key="4">
    <source>
        <dbReference type="Google" id="ProtNLM"/>
    </source>
</evidence>
<gene>
    <name evidence="2" type="ORF">IV454_06515</name>
</gene>
<accession>A0AA48WGH9</accession>
<proteinExistence type="predicted"/>
<feature type="signal peptide" evidence="1">
    <location>
        <begin position="1"/>
        <end position="26"/>
    </location>
</feature>
<protein>
    <recommendedName>
        <fullName evidence="4">Lipoprotein</fullName>
    </recommendedName>
</protein>
<evidence type="ECO:0000256" key="1">
    <source>
        <dbReference type="SAM" id="SignalP"/>
    </source>
</evidence>
<feature type="chain" id="PRO_5045707483" description="Lipoprotein" evidence="1">
    <location>
        <begin position="27"/>
        <end position="218"/>
    </location>
</feature>
<evidence type="ECO:0000313" key="3">
    <source>
        <dbReference type="Proteomes" id="UP000662888"/>
    </source>
</evidence>
<keyword evidence="1" id="KW-0732">Signal</keyword>
<dbReference type="Proteomes" id="UP000662888">
    <property type="component" value="Chromosome"/>
</dbReference>
<dbReference type="PROSITE" id="PS51257">
    <property type="entry name" value="PROKAR_LIPOPROTEIN"/>
    <property type="match status" value="1"/>
</dbReference>
<dbReference type="EMBL" id="CP065053">
    <property type="protein sequence ID" value="QPI51179.1"/>
    <property type="molecule type" value="Genomic_DNA"/>
</dbReference>
<organism evidence="2 3">
    <name type="scientific">Massilia antarctica</name>
    <dbReference type="NCBI Taxonomy" id="2765360"/>
    <lineage>
        <taxon>Bacteria</taxon>
        <taxon>Pseudomonadati</taxon>
        <taxon>Pseudomonadota</taxon>
        <taxon>Betaproteobacteria</taxon>
        <taxon>Burkholderiales</taxon>
        <taxon>Oxalobacteraceae</taxon>
        <taxon>Telluria group</taxon>
        <taxon>Massilia</taxon>
    </lineage>
</organism>
<dbReference type="RefSeq" id="WP_206090804.1">
    <property type="nucleotide sequence ID" value="NZ_CP065053.1"/>
</dbReference>
<reference evidence="2 3" key="1">
    <citation type="submission" date="2020-11" db="EMBL/GenBank/DDBJ databases">
        <authorList>
            <person name="Sun Q."/>
        </authorList>
    </citation>
    <scope>NUCLEOTIDE SEQUENCE [LARGE SCALE GENOMIC DNA]</scope>
    <source>
        <strain evidence="2 3">P8398</strain>
    </source>
</reference>
<name>A0AA48WGH9_9BURK</name>
<evidence type="ECO:0000313" key="2">
    <source>
        <dbReference type="EMBL" id="QPI51179.1"/>
    </source>
</evidence>